<evidence type="ECO:0000313" key="1">
    <source>
        <dbReference type="EMBL" id="KAJ3987332.1"/>
    </source>
</evidence>
<comment type="caution">
    <text evidence="1">The sequence shown here is derived from an EMBL/GenBank/DDBJ whole genome shotgun (WGS) entry which is preliminary data.</text>
</comment>
<reference evidence="1" key="1">
    <citation type="submission" date="2022-08" db="EMBL/GenBank/DDBJ databases">
        <authorList>
            <consortium name="DOE Joint Genome Institute"/>
            <person name="Min B."/>
            <person name="Riley R."/>
            <person name="Sierra-Patev S."/>
            <person name="Naranjo-Ortiz M."/>
            <person name="Looney B."/>
            <person name="Konkel Z."/>
            <person name="Slot J.C."/>
            <person name="Sakamoto Y."/>
            <person name="Steenwyk J.L."/>
            <person name="Rokas A."/>
            <person name="Carro J."/>
            <person name="Camarero S."/>
            <person name="Ferreira P."/>
            <person name="Molpeceres G."/>
            <person name="Ruiz-Duenas F.J."/>
            <person name="Serrano A."/>
            <person name="Henrissat B."/>
            <person name="Drula E."/>
            <person name="Hughes K.W."/>
            <person name="Mata J.L."/>
            <person name="Ishikawa N.K."/>
            <person name="Vargas-Isla R."/>
            <person name="Ushijima S."/>
            <person name="Smith C.A."/>
            <person name="Ahrendt S."/>
            <person name="Andreopoulos W."/>
            <person name="He G."/>
            <person name="Labutti K."/>
            <person name="Lipzen A."/>
            <person name="Ng V."/>
            <person name="Sandor L."/>
            <person name="Barry K."/>
            <person name="Martinez A.T."/>
            <person name="Xiao Y."/>
            <person name="Gibbons J.G."/>
            <person name="Terashima K."/>
            <person name="Hibbett D.S."/>
            <person name="Grigoriev I.V."/>
        </authorList>
    </citation>
    <scope>NUCLEOTIDE SEQUENCE</scope>
    <source>
        <strain evidence="1">TFB7829</strain>
    </source>
</reference>
<organism evidence="1 2">
    <name type="scientific">Lentinula detonsa</name>
    <dbReference type="NCBI Taxonomy" id="2804962"/>
    <lineage>
        <taxon>Eukaryota</taxon>
        <taxon>Fungi</taxon>
        <taxon>Dikarya</taxon>
        <taxon>Basidiomycota</taxon>
        <taxon>Agaricomycotina</taxon>
        <taxon>Agaricomycetes</taxon>
        <taxon>Agaricomycetidae</taxon>
        <taxon>Agaricales</taxon>
        <taxon>Marasmiineae</taxon>
        <taxon>Omphalotaceae</taxon>
        <taxon>Lentinula</taxon>
    </lineage>
</organism>
<dbReference type="Proteomes" id="UP001163850">
    <property type="component" value="Unassembled WGS sequence"/>
</dbReference>
<protein>
    <submittedName>
        <fullName evidence="1">Uncharacterized protein</fullName>
    </submittedName>
</protein>
<evidence type="ECO:0000313" key="2">
    <source>
        <dbReference type="Proteomes" id="UP001163850"/>
    </source>
</evidence>
<sequence>MCHRQLRFVKSTACGHLTFTGETNIDCRSRHCHLSTAHPSSCDSPRAPCSCKRYYGQPQRIVTNEVSFPPLQFRITLFAHRVW</sequence>
<dbReference type="EMBL" id="MU801925">
    <property type="protein sequence ID" value="KAJ3987332.1"/>
    <property type="molecule type" value="Genomic_DNA"/>
</dbReference>
<dbReference type="AlphaFoldDB" id="A0AA38Q553"/>
<accession>A0AA38Q553</accession>
<proteinExistence type="predicted"/>
<name>A0AA38Q553_9AGAR</name>
<gene>
    <name evidence="1" type="ORF">F5890DRAFT_1405499</name>
</gene>